<evidence type="ECO:0000313" key="6">
    <source>
        <dbReference type="EMBL" id="MDT0415473.1"/>
    </source>
</evidence>
<feature type="domain" description="ABC transporter" evidence="5">
    <location>
        <begin position="38"/>
        <end position="278"/>
    </location>
</feature>
<reference evidence="7" key="1">
    <citation type="submission" date="2023-07" db="EMBL/GenBank/DDBJ databases">
        <title>30 novel species of actinomycetes from the DSMZ collection.</title>
        <authorList>
            <person name="Nouioui I."/>
        </authorList>
    </citation>
    <scope>NUCLEOTIDE SEQUENCE [LARGE SCALE GENOMIC DNA]</scope>
    <source>
        <strain evidence="7">DSM 41982</strain>
    </source>
</reference>
<dbReference type="InterPro" id="IPR047641">
    <property type="entry name" value="ABC_transpr_MalK/UgpC-like"/>
</dbReference>
<feature type="region of interest" description="Disordered" evidence="4">
    <location>
        <begin position="1"/>
        <end position="41"/>
    </location>
</feature>
<dbReference type="InterPro" id="IPR017871">
    <property type="entry name" value="ABC_transporter-like_CS"/>
</dbReference>
<sequence>MLTVESLAKSYEPSATASRRTRKDGDGAARKKDGTDAARGQRTTAAGTRLFAVDDIDFTVEDGELFTLLGPSGCGKTTTLRSVAGLERPTHGRVTLGERVIFDAERGVNVRANKRGLGMVFQSYAIWPHMTVFKNVSFPLDVMPRVKRPAKEEIARRVHEVLDVIELGQYARRPATNLSGGQQQRLALARALVTQPDLMLLDEPLSNLDAKLRESMRFELKRLQRELSLTAVYVTHDQAEALVMSNRIAVMNNGRIEQVGKPRDIYTRPATRFVAEFIGSSNFLEGKVTEVSGEEVTVETPHGPLVARECPRRPAVGDAVLLSIRPESLDISERAPASAVNSWRGRVHNRAFLGDSIDHITSVGETRLRSRSNPSVSIPPGTEVHLGVDPRNVTLVPVD</sequence>
<evidence type="ECO:0000313" key="7">
    <source>
        <dbReference type="Proteomes" id="UP001183607"/>
    </source>
</evidence>
<name>A0ABD5E239_9ACTN</name>
<dbReference type="Pfam" id="PF00005">
    <property type="entry name" value="ABC_tran"/>
    <property type="match status" value="1"/>
</dbReference>
<evidence type="ECO:0000259" key="5">
    <source>
        <dbReference type="PROSITE" id="PS50893"/>
    </source>
</evidence>
<accession>A0ABD5E239</accession>
<gene>
    <name evidence="6" type="ORF">RM574_08210</name>
</gene>
<dbReference type="SUPFAM" id="SSF52540">
    <property type="entry name" value="P-loop containing nucleoside triphosphate hydrolases"/>
    <property type="match status" value="1"/>
</dbReference>
<dbReference type="InterPro" id="IPR013611">
    <property type="entry name" value="Transp-assoc_OB_typ2"/>
</dbReference>
<dbReference type="AlphaFoldDB" id="A0ABD5E239"/>
<dbReference type="SUPFAM" id="SSF50331">
    <property type="entry name" value="MOP-like"/>
    <property type="match status" value="1"/>
</dbReference>
<evidence type="ECO:0000256" key="2">
    <source>
        <dbReference type="ARBA" id="ARBA00022741"/>
    </source>
</evidence>
<dbReference type="Gene3D" id="2.40.50.100">
    <property type="match status" value="1"/>
</dbReference>
<protein>
    <submittedName>
        <fullName evidence="6">ABC transporter ATP-binding protein</fullName>
    </submittedName>
</protein>
<dbReference type="Proteomes" id="UP001183607">
    <property type="component" value="Unassembled WGS sequence"/>
</dbReference>
<dbReference type="InterPro" id="IPR027417">
    <property type="entry name" value="P-loop_NTPase"/>
</dbReference>
<proteinExistence type="predicted"/>
<dbReference type="RefSeq" id="WP_093852913.1">
    <property type="nucleotide sequence ID" value="NZ_JAVRER010000009.1"/>
</dbReference>
<dbReference type="GO" id="GO:0043190">
    <property type="term" value="C:ATP-binding cassette (ABC) transporter complex"/>
    <property type="evidence" value="ECO:0007669"/>
    <property type="project" value="UniProtKB-ARBA"/>
</dbReference>
<dbReference type="InterPro" id="IPR008995">
    <property type="entry name" value="Mo/tungstate-bd_C_term_dom"/>
</dbReference>
<keyword evidence="3 6" id="KW-0067">ATP-binding</keyword>
<comment type="caution">
    <text evidence="6">The sequence shown here is derived from an EMBL/GenBank/DDBJ whole genome shotgun (WGS) entry which is preliminary data.</text>
</comment>
<dbReference type="EMBL" id="JAVRER010000009">
    <property type="protein sequence ID" value="MDT0415473.1"/>
    <property type="molecule type" value="Genomic_DNA"/>
</dbReference>
<dbReference type="Pfam" id="PF08402">
    <property type="entry name" value="TOBE_2"/>
    <property type="match status" value="1"/>
</dbReference>
<evidence type="ECO:0000256" key="4">
    <source>
        <dbReference type="SAM" id="MobiDB-lite"/>
    </source>
</evidence>
<dbReference type="FunFam" id="3.40.50.300:FF:000042">
    <property type="entry name" value="Maltose/maltodextrin ABC transporter, ATP-binding protein"/>
    <property type="match status" value="1"/>
</dbReference>
<dbReference type="InterPro" id="IPR003439">
    <property type="entry name" value="ABC_transporter-like_ATP-bd"/>
</dbReference>
<dbReference type="InterPro" id="IPR003593">
    <property type="entry name" value="AAA+_ATPase"/>
</dbReference>
<dbReference type="PROSITE" id="PS50893">
    <property type="entry name" value="ABC_TRANSPORTER_2"/>
    <property type="match status" value="1"/>
</dbReference>
<keyword evidence="2" id="KW-0547">Nucleotide-binding</keyword>
<evidence type="ECO:0000256" key="1">
    <source>
        <dbReference type="ARBA" id="ARBA00022448"/>
    </source>
</evidence>
<dbReference type="PANTHER" id="PTHR43875:SF4">
    <property type="entry name" value="GLUCOSE IMPORT ATP-BINDING PROTEIN GLCV"/>
    <property type="match status" value="1"/>
</dbReference>
<dbReference type="PANTHER" id="PTHR43875">
    <property type="entry name" value="MALTODEXTRIN IMPORT ATP-BINDING PROTEIN MSMX"/>
    <property type="match status" value="1"/>
</dbReference>
<evidence type="ECO:0000256" key="3">
    <source>
        <dbReference type="ARBA" id="ARBA00022840"/>
    </source>
</evidence>
<dbReference type="SMART" id="SM00382">
    <property type="entry name" value="AAA"/>
    <property type="match status" value="1"/>
</dbReference>
<dbReference type="GO" id="GO:0140359">
    <property type="term" value="F:ABC-type transporter activity"/>
    <property type="evidence" value="ECO:0007669"/>
    <property type="project" value="UniProtKB-ARBA"/>
</dbReference>
<feature type="compositionally biased region" description="Basic and acidic residues" evidence="4">
    <location>
        <begin position="23"/>
        <end position="36"/>
    </location>
</feature>
<dbReference type="Gene3D" id="3.40.50.300">
    <property type="entry name" value="P-loop containing nucleotide triphosphate hydrolases"/>
    <property type="match status" value="1"/>
</dbReference>
<keyword evidence="1" id="KW-0813">Transport</keyword>
<dbReference type="PROSITE" id="PS00211">
    <property type="entry name" value="ABC_TRANSPORTER_1"/>
    <property type="match status" value="1"/>
</dbReference>
<dbReference type="GO" id="GO:0005524">
    <property type="term" value="F:ATP binding"/>
    <property type="evidence" value="ECO:0007669"/>
    <property type="project" value="UniProtKB-KW"/>
</dbReference>
<organism evidence="6 7">
    <name type="scientific">Streptomyces evansiae</name>
    <dbReference type="NCBI Taxonomy" id="3075535"/>
    <lineage>
        <taxon>Bacteria</taxon>
        <taxon>Bacillati</taxon>
        <taxon>Actinomycetota</taxon>
        <taxon>Actinomycetes</taxon>
        <taxon>Kitasatosporales</taxon>
        <taxon>Streptomycetaceae</taxon>
        <taxon>Streptomyces</taxon>
    </lineage>
</organism>